<comment type="caution">
    <text evidence="2">The sequence shown here is derived from an EMBL/GenBank/DDBJ whole genome shotgun (WGS) entry which is preliminary data.</text>
</comment>
<organism evidence="2 3">
    <name type="scientific">Phytophthora rubi</name>
    <dbReference type="NCBI Taxonomy" id="129364"/>
    <lineage>
        <taxon>Eukaryota</taxon>
        <taxon>Sar</taxon>
        <taxon>Stramenopiles</taxon>
        <taxon>Oomycota</taxon>
        <taxon>Peronosporomycetes</taxon>
        <taxon>Peronosporales</taxon>
        <taxon>Peronosporaceae</taxon>
        <taxon>Phytophthora</taxon>
    </lineage>
</organism>
<feature type="compositionally biased region" description="Basic residues" evidence="1">
    <location>
        <begin position="182"/>
        <end position="194"/>
    </location>
</feature>
<evidence type="ECO:0000313" key="2">
    <source>
        <dbReference type="EMBL" id="KAE8961325.1"/>
    </source>
</evidence>
<protein>
    <recommendedName>
        <fullName evidence="4">SWIM-type domain-containing protein</fullName>
    </recommendedName>
</protein>
<evidence type="ECO:0000313" key="3">
    <source>
        <dbReference type="Proteomes" id="UP000429607"/>
    </source>
</evidence>
<dbReference type="EMBL" id="QXFV01006479">
    <property type="protein sequence ID" value="KAE8961325.1"/>
    <property type="molecule type" value="Genomic_DNA"/>
</dbReference>
<proteinExistence type="predicted"/>
<name>A0A6A3GWT1_9STRA</name>
<sequence length="231" mass="25369">MTVVKDFTILHPTTETKIHPPTTAAAKAAASMIATGRVAAYASDNPLLCRVKQLPKDNIVDTEDMEELRVAIDGPFSNATVDVEDDGEEELSIGPALLVREQRARAAKLYNNWVTWSLWYAHTSGMPGEGWVVDIDKCVCGCKFYAKFKTCCHVIVARKAKRLGRPGVPDKTEKLFNRQVRKVKNGGSSTHKKQAPTSDETTELPLIGPSHGRPLLASRALDLQFILSPDT</sequence>
<evidence type="ECO:0008006" key="4">
    <source>
        <dbReference type="Google" id="ProtNLM"/>
    </source>
</evidence>
<accession>A0A6A3GWT1</accession>
<reference evidence="2 3" key="1">
    <citation type="submission" date="2018-09" db="EMBL/GenBank/DDBJ databases">
        <title>Genomic investigation of the strawberry pathogen Phytophthora fragariae indicates pathogenicity is determined by transcriptional variation in three key races.</title>
        <authorList>
            <person name="Adams T.M."/>
            <person name="Armitage A.D."/>
            <person name="Sobczyk M.K."/>
            <person name="Bates H.J."/>
            <person name="Dunwell J.M."/>
            <person name="Nellist C.F."/>
            <person name="Harrison R.J."/>
        </authorList>
    </citation>
    <scope>NUCLEOTIDE SEQUENCE [LARGE SCALE GENOMIC DNA]</scope>
    <source>
        <strain evidence="2 3">SCRP249</strain>
    </source>
</reference>
<feature type="region of interest" description="Disordered" evidence="1">
    <location>
        <begin position="182"/>
        <end position="204"/>
    </location>
</feature>
<gene>
    <name evidence="2" type="ORF">PR001_g30076</name>
</gene>
<dbReference type="AlphaFoldDB" id="A0A6A3GWT1"/>
<dbReference type="Proteomes" id="UP000429607">
    <property type="component" value="Unassembled WGS sequence"/>
</dbReference>
<evidence type="ECO:0000256" key="1">
    <source>
        <dbReference type="SAM" id="MobiDB-lite"/>
    </source>
</evidence>